<dbReference type="OrthoDB" id="5562028at2759"/>
<evidence type="ECO:0000313" key="2">
    <source>
        <dbReference type="EMBL" id="KAJ1971113.1"/>
    </source>
</evidence>
<name>A0A9W8B252_9FUNG</name>
<reference evidence="2" key="1">
    <citation type="submission" date="2022-07" db="EMBL/GenBank/DDBJ databases">
        <title>Phylogenomic reconstructions and comparative analyses of Kickxellomycotina fungi.</title>
        <authorList>
            <person name="Reynolds N.K."/>
            <person name="Stajich J.E."/>
            <person name="Barry K."/>
            <person name="Grigoriev I.V."/>
            <person name="Crous P."/>
            <person name="Smith M.E."/>
        </authorList>
    </citation>
    <scope>NUCLEOTIDE SEQUENCE</scope>
    <source>
        <strain evidence="2">RSA 567</strain>
    </source>
</reference>
<evidence type="ECO:0000256" key="1">
    <source>
        <dbReference type="SAM" id="MobiDB-lite"/>
    </source>
</evidence>
<dbReference type="Proteomes" id="UP001151582">
    <property type="component" value="Unassembled WGS sequence"/>
</dbReference>
<keyword evidence="3" id="KW-1185">Reference proteome</keyword>
<dbReference type="EMBL" id="JANBQB010001503">
    <property type="protein sequence ID" value="KAJ1971113.1"/>
    <property type="molecule type" value="Genomic_DNA"/>
</dbReference>
<protein>
    <recommendedName>
        <fullName evidence="4">Ragulator complex protein LAMTOR1</fullName>
    </recommendedName>
</protein>
<gene>
    <name evidence="2" type="ORF">H4R34_005847</name>
</gene>
<proteinExistence type="predicted"/>
<feature type="non-terminal residue" evidence="2">
    <location>
        <position position="1"/>
    </location>
</feature>
<organism evidence="2 3">
    <name type="scientific">Dimargaris verticillata</name>
    <dbReference type="NCBI Taxonomy" id="2761393"/>
    <lineage>
        <taxon>Eukaryota</taxon>
        <taxon>Fungi</taxon>
        <taxon>Fungi incertae sedis</taxon>
        <taxon>Zoopagomycota</taxon>
        <taxon>Kickxellomycotina</taxon>
        <taxon>Dimargaritomycetes</taxon>
        <taxon>Dimargaritales</taxon>
        <taxon>Dimargaritaceae</taxon>
        <taxon>Dimargaris</taxon>
    </lineage>
</organism>
<sequence length="204" mass="22346">DTTEPLLGNGDVPTYGQEGEGLRHSDSTDTLTRQLMDDSEYQHRVLAKSEHDLIHASRFSQSNMKSPEEINYQAHLYHQLIQSCDAEEGEATHEHINLADHLVRSSHYPTTPSTLAPHHDLSLPLSKGRGASTGLASANSPKRRGHTRSNPMRGPVEVLAMATISDGDIQLITRAADSLEAALSQVQVEYVGDVVVPLTWRPSP</sequence>
<dbReference type="AlphaFoldDB" id="A0A9W8B252"/>
<evidence type="ECO:0000313" key="3">
    <source>
        <dbReference type="Proteomes" id="UP001151582"/>
    </source>
</evidence>
<feature type="region of interest" description="Disordered" evidence="1">
    <location>
        <begin position="1"/>
        <end position="26"/>
    </location>
</feature>
<evidence type="ECO:0008006" key="4">
    <source>
        <dbReference type="Google" id="ProtNLM"/>
    </source>
</evidence>
<comment type="caution">
    <text evidence="2">The sequence shown here is derived from an EMBL/GenBank/DDBJ whole genome shotgun (WGS) entry which is preliminary data.</text>
</comment>
<accession>A0A9W8B252</accession>
<feature type="region of interest" description="Disordered" evidence="1">
    <location>
        <begin position="109"/>
        <end position="154"/>
    </location>
</feature>